<dbReference type="EMBL" id="FQVQ01000004">
    <property type="protein sequence ID" value="SHF13935.1"/>
    <property type="molecule type" value="Genomic_DNA"/>
</dbReference>
<reference evidence="1 3" key="1">
    <citation type="submission" date="2016-11" db="EMBL/GenBank/DDBJ databases">
        <authorList>
            <person name="Jaros S."/>
            <person name="Januszkiewicz K."/>
            <person name="Wedrychowicz H."/>
        </authorList>
    </citation>
    <scope>NUCLEOTIDE SEQUENCE [LARGE SCALE GENOMIC DNA]</scope>
    <source>
        <strain evidence="1 3">DSM 25660</strain>
    </source>
</reference>
<sequence>MLLKRVSGTSKDKIVTQTELSKLVLLTNMTFNGLQDEKIQITIERNGGKSISVHPKPVNLRQYILASTYGQNAICAFPTAHYSGHNMSVVLDLTVAGNVELVDSDKIVVELSNLNEDPDIYYEFRGIQSEDGNGDDSDIYIFEPKVIPDYEENFNLNVDKYDVCVIPDLNTIREINFTHALTRQVTKRDPICLRAEHIDFDPVGIVYQNGNVRTSDPNFLQLDTDELININVVKELTAGQNIDVLFRKSVSQAQLGLK</sequence>
<dbReference type="STRING" id="1124188.SAMN05444377_10470"/>
<accession>A0A1M4Z7G1</accession>
<evidence type="ECO:0000313" key="3">
    <source>
        <dbReference type="Proteomes" id="UP000184147"/>
    </source>
</evidence>
<evidence type="ECO:0008006" key="4">
    <source>
        <dbReference type="Google" id="ProtNLM"/>
    </source>
</evidence>
<organism evidence="1 3">
    <name type="scientific">Flavobacterium fontis</name>
    <dbReference type="NCBI Taxonomy" id="1124188"/>
    <lineage>
        <taxon>Bacteria</taxon>
        <taxon>Pseudomonadati</taxon>
        <taxon>Bacteroidota</taxon>
        <taxon>Flavobacteriia</taxon>
        <taxon>Flavobacteriales</taxon>
        <taxon>Flavobacteriaceae</taxon>
        <taxon>Flavobacterium</taxon>
    </lineage>
</organism>
<dbReference type="RefSeq" id="WP_073362220.1">
    <property type="nucleotide sequence ID" value="NZ_FQVQ01000004.1"/>
</dbReference>
<protein>
    <recommendedName>
        <fullName evidence="4">Viral coat protein P2 N-terminal domain-containing protein</fullName>
    </recommendedName>
</protein>
<evidence type="ECO:0000313" key="2">
    <source>
        <dbReference type="EMBL" id="SHF14300.1"/>
    </source>
</evidence>
<evidence type="ECO:0000313" key="1">
    <source>
        <dbReference type="EMBL" id="SHF13935.1"/>
    </source>
</evidence>
<dbReference type="AlphaFoldDB" id="A0A1M4Z7G1"/>
<dbReference type="EMBL" id="FQVQ01000004">
    <property type="protein sequence ID" value="SHF14300.1"/>
    <property type="molecule type" value="Genomic_DNA"/>
</dbReference>
<gene>
    <name evidence="1" type="ORF">SAMN05444377_10470</name>
    <name evidence="2" type="ORF">SAMN05444377_10482</name>
</gene>
<dbReference type="Proteomes" id="UP000184147">
    <property type="component" value="Unassembled WGS sequence"/>
</dbReference>
<keyword evidence="3" id="KW-1185">Reference proteome</keyword>
<name>A0A1M4Z7G1_9FLAO</name>
<proteinExistence type="predicted"/>